<evidence type="ECO:0000259" key="1">
    <source>
        <dbReference type="PROSITE" id="PS51186"/>
    </source>
</evidence>
<dbReference type="PROSITE" id="PS51186">
    <property type="entry name" value="GNAT"/>
    <property type="match status" value="1"/>
</dbReference>
<dbReference type="GO" id="GO:0016747">
    <property type="term" value="F:acyltransferase activity, transferring groups other than amino-acyl groups"/>
    <property type="evidence" value="ECO:0007669"/>
    <property type="project" value="InterPro"/>
</dbReference>
<gene>
    <name evidence="2" type="ORF">I0K15_15800</name>
</gene>
<feature type="domain" description="N-acetyltransferase" evidence="1">
    <location>
        <begin position="13"/>
        <end position="172"/>
    </location>
</feature>
<name>A0A7S9QBJ7_9RHOB</name>
<dbReference type="Proteomes" id="UP000594800">
    <property type="component" value="Chromosome"/>
</dbReference>
<dbReference type="Pfam" id="PF13302">
    <property type="entry name" value="Acetyltransf_3"/>
    <property type="match status" value="1"/>
</dbReference>
<evidence type="ECO:0000313" key="3">
    <source>
        <dbReference type="Proteomes" id="UP000594800"/>
    </source>
</evidence>
<dbReference type="RefSeq" id="WP_196102449.1">
    <property type="nucleotide sequence ID" value="NZ_CP064942.1"/>
</dbReference>
<evidence type="ECO:0000313" key="2">
    <source>
        <dbReference type="EMBL" id="QPH53238.1"/>
    </source>
</evidence>
<sequence>MTRTRLPIETPRLRLDRLTRADAPTFHRLVTQPEVGRMLYAFPPDWSVPAAEAFIDRWQDVERGCYRFAVRRDGRLIGSVGGATGGAAPPVVFYFLDPAEAGRGYATEALLGFLPHFFASHGRAEVQADVFTDNPASARVLEKVGFRHIGEGIGESAARLEPHPVWLYRLSQSDFGVRS</sequence>
<keyword evidence="2" id="KW-0808">Transferase</keyword>
<keyword evidence="3" id="KW-1185">Reference proteome</keyword>
<dbReference type="SUPFAM" id="SSF55729">
    <property type="entry name" value="Acyl-CoA N-acyltransferases (Nat)"/>
    <property type="match status" value="1"/>
</dbReference>
<proteinExistence type="predicted"/>
<dbReference type="InterPro" id="IPR051531">
    <property type="entry name" value="N-acetyltransferase"/>
</dbReference>
<dbReference type="PANTHER" id="PTHR43792">
    <property type="entry name" value="GNAT FAMILY, PUTATIVE (AFU_ORTHOLOGUE AFUA_3G00765)-RELATED-RELATED"/>
    <property type="match status" value="1"/>
</dbReference>
<organism evidence="2 3">
    <name type="scientific">Pontivivens ytuae</name>
    <dbReference type="NCBI Taxonomy" id="2789856"/>
    <lineage>
        <taxon>Bacteria</taxon>
        <taxon>Pseudomonadati</taxon>
        <taxon>Pseudomonadota</taxon>
        <taxon>Alphaproteobacteria</taxon>
        <taxon>Rhodobacterales</taxon>
        <taxon>Paracoccaceae</taxon>
        <taxon>Pontivivens</taxon>
    </lineage>
</organism>
<dbReference type="InterPro" id="IPR016181">
    <property type="entry name" value="Acyl_CoA_acyltransferase"/>
</dbReference>
<dbReference type="InterPro" id="IPR000182">
    <property type="entry name" value="GNAT_dom"/>
</dbReference>
<protein>
    <submittedName>
        <fullName evidence="2">GNAT family N-acetyltransferase</fullName>
    </submittedName>
</protein>
<accession>A0A7S9QBJ7</accession>
<dbReference type="AlphaFoldDB" id="A0A7S9QBJ7"/>
<dbReference type="EMBL" id="CP064942">
    <property type="protein sequence ID" value="QPH53238.1"/>
    <property type="molecule type" value="Genomic_DNA"/>
</dbReference>
<dbReference type="KEGG" id="poz:I0K15_15800"/>
<dbReference type="Gene3D" id="3.40.630.30">
    <property type="match status" value="1"/>
</dbReference>
<reference evidence="2 3" key="1">
    <citation type="submission" date="2020-11" db="EMBL/GenBank/DDBJ databases">
        <title>Description of Pontivivens ytuae sp. nov. isolated from deep sea sediment of Mariana Trench.</title>
        <authorList>
            <person name="Wang Z."/>
            <person name="Sun Q.-L."/>
            <person name="Xu X.-D."/>
            <person name="Tang Y.-Z."/>
            <person name="Zhang J."/>
        </authorList>
    </citation>
    <scope>NUCLEOTIDE SEQUENCE [LARGE SCALE GENOMIC DNA]</scope>
    <source>
        <strain evidence="2 3">MT2928</strain>
    </source>
</reference>